<feature type="region of interest" description="Disordered" evidence="1">
    <location>
        <begin position="1"/>
        <end position="34"/>
    </location>
</feature>
<dbReference type="VEuPathDB" id="VectorBase:SCAU010513"/>
<dbReference type="OrthoDB" id="8067928at2759"/>
<protein>
    <submittedName>
        <fullName evidence="2">Uncharacterized protein</fullName>
    </submittedName>
</protein>
<accession>A0A1I8PRX3</accession>
<name>A0A1I8PRX3_STOCA</name>
<keyword evidence="3" id="KW-1185">Reference proteome</keyword>
<organism evidence="2 3">
    <name type="scientific">Stomoxys calcitrans</name>
    <name type="common">Stable fly</name>
    <name type="synonym">Conops calcitrans</name>
    <dbReference type="NCBI Taxonomy" id="35570"/>
    <lineage>
        <taxon>Eukaryota</taxon>
        <taxon>Metazoa</taxon>
        <taxon>Ecdysozoa</taxon>
        <taxon>Arthropoda</taxon>
        <taxon>Hexapoda</taxon>
        <taxon>Insecta</taxon>
        <taxon>Pterygota</taxon>
        <taxon>Neoptera</taxon>
        <taxon>Endopterygota</taxon>
        <taxon>Diptera</taxon>
        <taxon>Brachycera</taxon>
        <taxon>Muscomorpha</taxon>
        <taxon>Muscoidea</taxon>
        <taxon>Muscidae</taxon>
        <taxon>Stomoxys</taxon>
    </lineage>
</organism>
<proteinExistence type="predicted"/>
<feature type="compositionally biased region" description="Polar residues" evidence="1">
    <location>
        <begin position="1"/>
        <end position="21"/>
    </location>
</feature>
<dbReference type="EnsemblMetazoa" id="SCAU010513-RA">
    <property type="protein sequence ID" value="SCAU010513-PA"/>
    <property type="gene ID" value="SCAU010513"/>
</dbReference>
<sequence length="405" mass="42310">MIDGYSRSSGLSGSAILNSTSMRDESSGSEDNVESQSVQFYLGNAPSSTISASAVSTPAMTQRTPLATPAVPLDGLNHVGAVNNQSNVNASAAAADSATMIHDANRHSPSVSSERSDRSSIVVPPRTKKANHSNPNLSLALVTTTVATATSPTSSISSPSPPSGVGPVGRAPLPPPRKSNQSPLLRSQSSDLMPDSVRYNLLARPQQQAQPAAAQQIQSLIKGGPNNNGTAPTASKAGGNKSKRMVKQHSTASQQSTSSTSSSVQSAPEHGSSSKQQSPSRFSTSSLERQILPQHLQQHNFKPPKTVTPMTFPSLDRDFLSSVSTLQSAGSLKSEELLLASQALDNISMVSDSYHSDTQLHTVDNNGSDTAVSVKKRKKGLRFGFGSKKSQSSSSDTSSSKSKNT</sequence>
<evidence type="ECO:0000313" key="2">
    <source>
        <dbReference type="EnsemblMetazoa" id="SCAU010513-PA"/>
    </source>
</evidence>
<feature type="region of interest" description="Disordered" evidence="1">
    <location>
        <begin position="150"/>
        <end position="190"/>
    </location>
</feature>
<evidence type="ECO:0000256" key="1">
    <source>
        <dbReference type="SAM" id="MobiDB-lite"/>
    </source>
</evidence>
<dbReference type="Proteomes" id="UP000095300">
    <property type="component" value="Unassembled WGS sequence"/>
</dbReference>
<reference evidence="2" key="1">
    <citation type="submission" date="2020-05" db="UniProtKB">
        <authorList>
            <consortium name="EnsemblMetazoa"/>
        </authorList>
    </citation>
    <scope>IDENTIFICATION</scope>
    <source>
        <strain evidence="2">USDA</strain>
    </source>
</reference>
<feature type="region of interest" description="Disordered" evidence="1">
    <location>
        <begin position="104"/>
        <end position="138"/>
    </location>
</feature>
<feature type="compositionally biased region" description="Low complexity" evidence="1">
    <location>
        <begin position="107"/>
        <end position="123"/>
    </location>
</feature>
<feature type="compositionally biased region" description="Polar residues" evidence="1">
    <location>
        <begin position="178"/>
        <end position="190"/>
    </location>
</feature>
<feature type="compositionally biased region" description="Low complexity" evidence="1">
    <location>
        <begin position="250"/>
        <end position="286"/>
    </location>
</feature>
<feature type="region of interest" description="Disordered" evidence="1">
    <location>
        <begin position="382"/>
        <end position="405"/>
    </location>
</feature>
<feature type="region of interest" description="Disordered" evidence="1">
    <location>
        <begin position="221"/>
        <end position="286"/>
    </location>
</feature>
<evidence type="ECO:0000313" key="3">
    <source>
        <dbReference type="Proteomes" id="UP000095300"/>
    </source>
</evidence>
<dbReference type="KEGG" id="scac:106082017"/>
<gene>
    <name evidence="2" type="primary">106082017</name>
</gene>
<dbReference type="AlphaFoldDB" id="A0A1I8PRX3"/>